<keyword evidence="4" id="KW-1185">Reference proteome</keyword>
<dbReference type="PANTHER" id="PTHR34475">
    <property type="match status" value="1"/>
</dbReference>
<gene>
    <name evidence="3" type="ORF">KB893_002315</name>
    <name evidence="2" type="ORF">KB893_10755</name>
</gene>
<accession>A0A8J7VTM3</accession>
<evidence type="ECO:0000313" key="2">
    <source>
        <dbReference type="EMBL" id="MBR0562992.1"/>
    </source>
</evidence>
<feature type="domain" description="Cytoskeleton protein RodZ-like C-terminal" evidence="1">
    <location>
        <begin position="208"/>
        <end position="279"/>
    </location>
</feature>
<dbReference type="Pfam" id="PF13413">
    <property type="entry name" value="HTH_25"/>
    <property type="match status" value="1"/>
</dbReference>
<dbReference type="InterPro" id="IPR010982">
    <property type="entry name" value="Lambda_DNA-bd_dom_sf"/>
</dbReference>
<protein>
    <submittedName>
        <fullName evidence="2">DUF4115 domain-containing protein</fullName>
    </submittedName>
</protein>
<dbReference type="EMBL" id="JAGQFT020000001">
    <property type="protein sequence ID" value="MBS7455967.1"/>
    <property type="molecule type" value="Genomic_DNA"/>
</dbReference>
<name>A0A8J7VTM3_9GAMM</name>
<dbReference type="RefSeq" id="WP_211926913.1">
    <property type="nucleotide sequence ID" value="NZ_JAGQFT020000001.1"/>
</dbReference>
<dbReference type="InterPro" id="IPR050400">
    <property type="entry name" value="Bact_Cytoskel_RodZ"/>
</dbReference>
<dbReference type="Pfam" id="PF13464">
    <property type="entry name" value="RodZ_C"/>
    <property type="match status" value="1"/>
</dbReference>
<sequence>MPNDIQTEPLGLRLKQAREAQGLRIDDVSGQIRLPRRVIEAIEACDWDRLGSGVHLRGQLMSYARLVDVPRSEVDAHFPARQPVEPLVTMAHTSRLKHTLDRSARKFVYVAITAVLALPVWLGTREHLSGRDSALTSLDQPLDVGMESAAPVPPDVGLDTPVLASLTPAYQREPVQLQGPVVPPATGGMTPEQDAAESAAADAGAGLVLRAHGESWFEVYGHEGQRLAQGLLQDGEVRQFDAGAPARVTLGNAEAVDVLNAGEAIDLAPYQRAQVARFTISRDGSLTPPGG</sequence>
<evidence type="ECO:0000313" key="4">
    <source>
        <dbReference type="Proteomes" id="UP000675747"/>
    </source>
</evidence>
<evidence type="ECO:0000313" key="3">
    <source>
        <dbReference type="EMBL" id="MBS7455967.1"/>
    </source>
</evidence>
<dbReference type="GO" id="GO:0003677">
    <property type="term" value="F:DNA binding"/>
    <property type="evidence" value="ECO:0007669"/>
    <property type="project" value="InterPro"/>
</dbReference>
<organism evidence="2">
    <name type="scientific">Coralloluteibacterium stylophorae</name>
    <dbReference type="NCBI Taxonomy" id="1776034"/>
    <lineage>
        <taxon>Bacteria</taxon>
        <taxon>Pseudomonadati</taxon>
        <taxon>Pseudomonadota</taxon>
        <taxon>Gammaproteobacteria</taxon>
        <taxon>Lysobacterales</taxon>
        <taxon>Lysobacteraceae</taxon>
        <taxon>Coralloluteibacterium</taxon>
    </lineage>
</organism>
<dbReference type="Proteomes" id="UP000675747">
    <property type="component" value="Unassembled WGS sequence"/>
</dbReference>
<dbReference type="AlphaFoldDB" id="A0A8J7VTM3"/>
<evidence type="ECO:0000259" key="1">
    <source>
        <dbReference type="Pfam" id="PF13464"/>
    </source>
</evidence>
<reference evidence="3 4" key="1">
    <citation type="journal article" date="2021" name="Microbiol. Resour. Announc.">
        <title>Draft Genome Sequence of Coralloluteibacterium stylophorae LMG 29479T.</title>
        <authorList>
            <person name="Karlyshev A.V."/>
            <person name="Kudryashova E.B."/>
            <person name="Ariskina E.V."/>
            <person name="Conroy A.P."/>
            <person name="Abidueva E.Y."/>
        </authorList>
    </citation>
    <scope>NUCLEOTIDE SEQUENCE [LARGE SCALE GENOMIC DNA]</scope>
    <source>
        <strain evidence="3 4">LMG 29479</strain>
    </source>
</reference>
<dbReference type="InterPro" id="IPR025194">
    <property type="entry name" value="RodZ-like_C"/>
</dbReference>
<dbReference type="Gene3D" id="1.10.260.40">
    <property type="entry name" value="lambda repressor-like DNA-binding domains"/>
    <property type="match status" value="1"/>
</dbReference>
<reference evidence="2" key="2">
    <citation type="submission" date="2021-04" db="EMBL/GenBank/DDBJ databases">
        <authorList>
            <person name="Karlyshev A.V."/>
        </authorList>
    </citation>
    <scope>NUCLEOTIDE SEQUENCE</scope>
    <source>
        <strain evidence="2">LMG 29479</strain>
    </source>
</reference>
<dbReference type="EMBL" id="JAGQFT010000089">
    <property type="protein sequence ID" value="MBR0562992.1"/>
    <property type="molecule type" value="Genomic_DNA"/>
</dbReference>
<comment type="caution">
    <text evidence="2">The sequence shown here is derived from an EMBL/GenBank/DDBJ whole genome shotgun (WGS) entry which is preliminary data.</text>
</comment>
<proteinExistence type="predicted"/>
<dbReference type="PANTHER" id="PTHR34475:SF1">
    <property type="entry name" value="CYTOSKELETON PROTEIN RODZ"/>
    <property type="match status" value="1"/>
</dbReference>